<evidence type="ECO:0000256" key="1">
    <source>
        <dbReference type="SAM" id="MobiDB-lite"/>
    </source>
</evidence>
<dbReference type="RefSeq" id="WP_102598498.1">
    <property type="nucleotide sequence ID" value="NZ_JBQQGH010000044.1"/>
</dbReference>
<proteinExistence type="predicted"/>
<name>A0A2N7RZF9_9MICC</name>
<organism evidence="3 4">
    <name type="scientific">Glutamicibacter arilaitensis</name>
    <dbReference type="NCBI Taxonomy" id="256701"/>
    <lineage>
        <taxon>Bacteria</taxon>
        <taxon>Bacillati</taxon>
        <taxon>Actinomycetota</taxon>
        <taxon>Actinomycetes</taxon>
        <taxon>Micrococcales</taxon>
        <taxon>Micrococcaceae</taxon>
        <taxon>Glutamicibacter</taxon>
    </lineage>
</organism>
<protein>
    <submittedName>
        <fullName evidence="3">Uncharacterized protein</fullName>
    </submittedName>
</protein>
<accession>A0A2N7RZF9</accession>
<evidence type="ECO:0000313" key="4">
    <source>
        <dbReference type="Proteomes" id="UP000235739"/>
    </source>
</evidence>
<evidence type="ECO:0000313" key="3">
    <source>
        <dbReference type="EMBL" id="PMQ19267.1"/>
    </source>
</evidence>
<keyword evidence="2" id="KW-0472">Membrane</keyword>
<evidence type="ECO:0000256" key="2">
    <source>
        <dbReference type="SAM" id="Phobius"/>
    </source>
</evidence>
<reference evidence="3 4" key="1">
    <citation type="journal article" date="2017" name="Elife">
        <title>Extensive horizontal gene transfer in cheese-associated bacteria.</title>
        <authorList>
            <person name="Bonham K.S."/>
            <person name="Wolfe B.E."/>
            <person name="Dutton R.J."/>
        </authorList>
    </citation>
    <scope>NUCLEOTIDE SEQUENCE [LARGE SCALE GENOMIC DNA]</scope>
    <source>
        <strain evidence="3 4">JB182</strain>
    </source>
</reference>
<keyword evidence="2" id="KW-0812">Transmembrane</keyword>
<keyword evidence="2" id="KW-1133">Transmembrane helix</keyword>
<gene>
    <name evidence="3" type="ORF">CIK84_11190</name>
</gene>
<feature type="transmembrane region" description="Helical" evidence="2">
    <location>
        <begin position="42"/>
        <end position="62"/>
    </location>
</feature>
<comment type="caution">
    <text evidence="3">The sequence shown here is derived from an EMBL/GenBank/DDBJ whole genome shotgun (WGS) entry which is preliminary data.</text>
</comment>
<sequence>MTLKDLIPTGARRKVYAIFALVGLTLSSFQVGFSAADAGQPVWLNVAFAVFGLWATAVGFTARSNALETPETFDATLKRAAQEAKPSYPVADPHAPTEADSARYESDK</sequence>
<dbReference type="Proteomes" id="UP000235739">
    <property type="component" value="Unassembled WGS sequence"/>
</dbReference>
<feature type="compositionally biased region" description="Basic and acidic residues" evidence="1">
    <location>
        <begin position="95"/>
        <end position="108"/>
    </location>
</feature>
<feature type="region of interest" description="Disordered" evidence="1">
    <location>
        <begin position="84"/>
        <end position="108"/>
    </location>
</feature>
<dbReference type="EMBL" id="PNQX01000002">
    <property type="protein sequence ID" value="PMQ19267.1"/>
    <property type="molecule type" value="Genomic_DNA"/>
</dbReference>
<feature type="transmembrane region" description="Helical" evidence="2">
    <location>
        <begin position="15"/>
        <end position="36"/>
    </location>
</feature>
<dbReference type="AlphaFoldDB" id="A0A2N7RZF9"/>